<protein>
    <submittedName>
        <fullName evidence="1">Uncharacterized protein</fullName>
    </submittedName>
</protein>
<keyword evidence="2" id="KW-1185">Reference proteome</keyword>
<name>A0A9D5BU36_9LILI</name>
<dbReference type="Proteomes" id="UP001085076">
    <property type="component" value="Unassembled WGS sequence"/>
</dbReference>
<reference evidence="1 2" key="1">
    <citation type="journal article" date="2022" name="Hortic Res">
        <title>The genome of Dioscorea zingiberensis sheds light on the biosynthesis, origin and evolution of the medicinally important diosgenin saponins.</title>
        <authorList>
            <person name="Li Y."/>
            <person name="Tan C."/>
            <person name="Li Z."/>
            <person name="Guo J."/>
            <person name="Li S."/>
            <person name="Chen X."/>
            <person name="Wang C."/>
            <person name="Dai X."/>
            <person name="Yang H."/>
            <person name="Song W."/>
            <person name="Hou L."/>
            <person name="Xu J."/>
            <person name="Tong Z."/>
            <person name="Xu A."/>
            <person name="Yuan X."/>
            <person name="Wang W."/>
            <person name="Yang Q."/>
            <person name="Chen L."/>
            <person name="Sun Z."/>
            <person name="Wang K."/>
            <person name="Pan B."/>
            <person name="Chen J."/>
            <person name="Bao Y."/>
            <person name="Liu F."/>
            <person name="Qi X."/>
            <person name="Gang D.R."/>
            <person name="Wen J."/>
            <person name="Li J."/>
        </authorList>
    </citation>
    <scope>NUCLEOTIDE SEQUENCE [LARGE SCALE GENOMIC DNA]</scope>
    <source>
        <strain evidence="1">Dzin_1.0</strain>
    </source>
</reference>
<sequence>MRAGAGSRRAWQSSRARRRAVEVTAAATYRGAAVGRGASGQGWLPVEAHVGSPGRGAGAACWQMGGGGRSKSSSNRWWSPLFVPISGELHVSESLAFSPLIRFGCSFRPCRSLTFAISIANSEFYCC</sequence>
<evidence type="ECO:0000313" key="2">
    <source>
        <dbReference type="Proteomes" id="UP001085076"/>
    </source>
</evidence>
<dbReference type="EMBL" id="JAGGNH010000057">
    <property type="protein sequence ID" value="KAJ0960832.1"/>
    <property type="molecule type" value="Genomic_DNA"/>
</dbReference>
<evidence type="ECO:0000313" key="1">
    <source>
        <dbReference type="EMBL" id="KAJ0960832.1"/>
    </source>
</evidence>
<accession>A0A9D5BU36</accession>
<dbReference type="AlphaFoldDB" id="A0A9D5BU36"/>
<gene>
    <name evidence="1" type="ORF">J5N97_001281</name>
</gene>
<proteinExistence type="predicted"/>
<organism evidence="1 2">
    <name type="scientific">Dioscorea zingiberensis</name>
    <dbReference type="NCBI Taxonomy" id="325984"/>
    <lineage>
        <taxon>Eukaryota</taxon>
        <taxon>Viridiplantae</taxon>
        <taxon>Streptophyta</taxon>
        <taxon>Embryophyta</taxon>
        <taxon>Tracheophyta</taxon>
        <taxon>Spermatophyta</taxon>
        <taxon>Magnoliopsida</taxon>
        <taxon>Liliopsida</taxon>
        <taxon>Dioscoreales</taxon>
        <taxon>Dioscoreaceae</taxon>
        <taxon>Dioscorea</taxon>
    </lineage>
</organism>
<comment type="caution">
    <text evidence="1">The sequence shown here is derived from an EMBL/GenBank/DDBJ whole genome shotgun (WGS) entry which is preliminary data.</text>
</comment>